<evidence type="ECO:0000313" key="3">
    <source>
        <dbReference type="EMBL" id="EFC35905.1"/>
    </source>
</evidence>
<dbReference type="EMBL" id="GG738988">
    <property type="protein sequence ID" value="EFC35905.1"/>
    <property type="molecule type" value="Genomic_DNA"/>
</dbReference>
<keyword evidence="1" id="KW-0732">Signal</keyword>
<dbReference type="AlphaFoldDB" id="D2W4U7"/>
<feature type="chain" id="PRO_5003038124" evidence="1">
    <location>
        <begin position="31"/>
        <end position="556"/>
    </location>
</feature>
<dbReference type="Gene3D" id="2.120.10.30">
    <property type="entry name" value="TolB, C-terminal domain"/>
    <property type="match status" value="3"/>
</dbReference>
<dbReference type="Pfam" id="PF25021">
    <property type="entry name" value="TEN_NHL"/>
    <property type="match status" value="1"/>
</dbReference>
<feature type="signal peptide" evidence="1">
    <location>
        <begin position="1"/>
        <end position="30"/>
    </location>
</feature>
<accession>D2W4U7</accession>
<dbReference type="KEGG" id="ngr:NAEGRDRAFT_76433"/>
<evidence type="ECO:0000259" key="2">
    <source>
        <dbReference type="Pfam" id="PF25021"/>
    </source>
</evidence>
<reference evidence="3 4" key="1">
    <citation type="journal article" date="2010" name="Cell">
        <title>The genome of Naegleria gruberi illuminates early eukaryotic versatility.</title>
        <authorList>
            <person name="Fritz-Laylin L.K."/>
            <person name="Prochnik S.E."/>
            <person name="Ginger M.L."/>
            <person name="Dacks J.B."/>
            <person name="Carpenter M.L."/>
            <person name="Field M.C."/>
            <person name="Kuo A."/>
            <person name="Paredez A."/>
            <person name="Chapman J."/>
            <person name="Pham J."/>
            <person name="Shu S."/>
            <person name="Neupane R."/>
            <person name="Cipriano M."/>
            <person name="Mancuso J."/>
            <person name="Tu H."/>
            <person name="Salamov A."/>
            <person name="Lindquist E."/>
            <person name="Shapiro H."/>
            <person name="Lucas S."/>
            <person name="Grigoriev I.V."/>
            <person name="Cande W.Z."/>
            <person name="Fulton C."/>
            <person name="Rokhsar D.S."/>
            <person name="Dawson S.C."/>
        </authorList>
    </citation>
    <scope>NUCLEOTIDE SEQUENCE [LARGE SCALE GENOMIC DNA]</scope>
    <source>
        <strain evidence="3 4">NEG-M</strain>
    </source>
</reference>
<dbReference type="Proteomes" id="UP000006671">
    <property type="component" value="Unassembled WGS sequence"/>
</dbReference>
<dbReference type="RefSeq" id="XP_002668649.1">
    <property type="nucleotide sequence ID" value="XM_002668603.1"/>
</dbReference>
<protein>
    <submittedName>
        <fullName evidence="3">Predicted protein</fullName>
    </submittedName>
</protein>
<evidence type="ECO:0000256" key="1">
    <source>
        <dbReference type="SAM" id="SignalP"/>
    </source>
</evidence>
<dbReference type="OrthoDB" id="21182at2759"/>
<gene>
    <name evidence="3" type="ORF">NAEGRDRAFT_76433</name>
</gene>
<dbReference type="GeneID" id="8860696"/>
<feature type="domain" description="Teneurin NHL" evidence="2">
    <location>
        <begin position="407"/>
        <end position="459"/>
    </location>
</feature>
<dbReference type="InterPro" id="IPR011042">
    <property type="entry name" value="6-blade_b-propeller_TolB-like"/>
</dbReference>
<evidence type="ECO:0000313" key="4">
    <source>
        <dbReference type="Proteomes" id="UP000006671"/>
    </source>
</evidence>
<dbReference type="PANTHER" id="PTHR46388">
    <property type="entry name" value="NHL REPEAT-CONTAINING PROTEIN 2"/>
    <property type="match status" value="1"/>
</dbReference>
<sequence length="556" mass="59106">MLFRSTLVQLLVVLMLLSLQLIAHLFLVHAQKSRPVEYSLETILGGQIGDGMKATNVGMYRPYGLAVDKKNGNIYYAESAGGGSLTTSGVPALSARLSYPVCIAVSPKDEIFICDNNNIRKIVNDTFYNVVGNGQLGNSPDGTPAVTASIKTAYGIAFHPVTGEMYFSDINNNVIRYVASNGTLLTYVSIVSPGAIVFDSNGNLFALSLTKGQVIKISNGVKTVIANNAGVVGFSGDGGSALNARFTYPSGLALYGNSLYVSDFADYRIRKIDLVLGNINTVAGDGSIRYQVLSGNVSNISLLNPVSTFYNSKRDELLVVDSSVGVVLKLNSVANYGNSLVDRVAGTGIIELDTDGKLGNLTSLYTPISVTQSESSSDIYIGTTIGIKKLTDSNKLISSFAGSQAYSSGDGYPATAARLSSPEGIAISTSGEVFISDKGSHTIRKIDSKGVISNVAGTGSAGYVDGPALKPKQPIDTAALLRKHARNLYPDSSDRQIIRKLFPRVKSIKRRLAPKSVDNVVKSLSDASSFDCARYCAGSTGDYKVSCYHHCMRYNL</sequence>
<name>D2W4U7_NAEGR</name>
<dbReference type="InterPro" id="IPR056822">
    <property type="entry name" value="TEN_NHL"/>
</dbReference>
<dbReference type="InParanoid" id="D2W4U7"/>
<dbReference type="STRING" id="5762.D2W4U7"/>
<organism evidence="4">
    <name type="scientific">Naegleria gruberi</name>
    <name type="common">Amoeba</name>
    <dbReference type="NCBI Taxonomy" id="5762"/>
    <lineage>
        <taxon>Eukaryota</taxon>
        <taxon>Discoba</taxon>
        <taxon>Heterolobosea</taxon>
        <taxon>Tetramitia</taxon>
        <taxon>Eutetramitia</taxon>
        <taxon>Vahlkampfiidae</taxon>
        <taxon>Naegleria</taxon>
    </lineage>
</organism>
<dbReference type="VEuPathDB" id="AmoebaDB:NAEGRDRAFT_76433"/>
<dbReference type="SUPFAM" id="SSF101898">
    <property type="entry name" value="NHL repeat"/>
    <property type="match status" value="2"/>
</dbReference>
<proteinExistence type="predicted"/>
<dbReference type="PANTHER" id="PTHR46388:SF2">
    <property type="entry name" value="NHL REPEAT-CONTAINING PROTEIN 2"/>
    <property type="match status" value="1"/>
</dbReference>
<keyword evidence="4" id="KW-1185">Reference proteome</keyword>